<dbReference type="Proteomes" id="UP000659223">
    <property type="component" value="Unassembled WGS sequence"/>
</dbReference>
<gene>
    <name evidence="2" type="ORF">GCM10010324_49540</name>
</gene>
<evidence type="ECO:0000313" key="2">
    <source>
        <dbReference type="EMBL" id="GGX97455.1"/>
    </source>
</evidence>
<name>A0ABQ2YX51_9ACTN</name>
<proteinExistence type="predicted"/>
<keyword evidence="3" id="KW-1185">Reference proteome</keyword>
<feature type="region of interest" description="Disordered" evidence="1">
    <location>
        <begin position="1"/>
        <end position="25"/>
    </location>
</feature>
<sequence>MERRERLRPRRREGMQGPVAAASLKEAEQGAAGRYVWIEHGVSIRCGESAGNGISVVRHSCRCPPVLCVVNRGNSRSVERPAAYLE</sequence>
<feature type="compositionally biased region" description="Basic residues" evidence="1">
    <location>
        <begin position="1"/>
        <end position="11"/>
    </location>
</feature>
<reference evidence="3" key="1">
    <citation type="journal article" date="2019" name="Int. J. Syst. Evol. Microbiol.">
        <title>The Global Catalogue of Microorganisms (GCM) 10K type strain sequencing project: providing services to taxonomists for standard genome sequencing and annotation.</title>
        <authorList>
            <consortium name="The Broad Institute Genomics Platform"/>
            <consortium name="The Broad Institute Genome Sequencing Center for Infectious Disease"/>
            <person name="Wu L."/>
            <person name="Ma J."/>
        </authorList>
    </citation>
    <scope>NUCLEOTIDE SEQUENCE [LARGE SCALE GENOMIC DNA]</scope>
    <source>
        <strain evidence="3">JCM 4586</strain>
    </source>
</reference>
<evidence type="ECO:0000313" key="3">
    <source>
        <dbReference type="Proteomes" id="UP000659223"/>
    </source>
</evidence>
<organism evidence="2 3">
    <name type="scientific">Streptomyces hiroshimensis</name>
    <dbReference type="NCBI Taxonomy" id="66424"/>
    <lineage>
        <taxon>Bacteria</taxon>
        <taxon>Bacillati</taxon>
        <taxon>Actinomycetota</taxon>
        <taxon>Actinomycetes</taxon>
        <taxon>Kitasatosporales</taxon>
        <taxon>Streptomycetaceae</taxon>
        <taxon>Streptomyces</taxon>
    </lineage>
</organism>
<protein>
    <submittedName>
        <fullName evidence="2">Uncharacterized protein</fullName>
    </submittedName>
</protein>
<evidence type="ECO:0000256" key="1">
    <source>
        <dbReference type="SAM" id="MobiDB-lite"/>
    </source>
</evidence>
<dbReference type="EMBL" id="BMUT01000011">
    <property type="protein sequence ID" value="GGX97455.1"/>
    <property type="molecule type" value="Genomic_DNA"/>
</dbReference>
<accession>A0ABQ2YX51</accession>
<comment type="caution">
    <text evidence="2">The sequence shown here is derived from an EMBL/GenBank/DDBJ whole genome shotgun (WGS) entry which is preliminary data.</text>
</comment>